<reference evidence="1" key="1">
    <citation type="journal article" date="2020" name="New Phytol.">
        <title>Comparative genomics reveals dynamic genome evolution in host specialist ectomycorrhizal fungi.</title>
        <authorList>
            <person name="Lofgren L.A."/>
            <person name="Nguyen N.H."/>
            <person name="Vilgalys R."/>
            <person name="Ruytinx J."/>
            <person name="Liao H.L."/>
            <person name="Branco S."/>
            <person name="Kuo A."/>
            <person name="LaButti K."/>
            <person name="Lipzen A."/>
            <person name="Andreopoulos W."/>
            <person name="Pangilinan J."/>
            <person name="Riley R."/>
            <person name="Hundley H."/>
            <person name="Na H."/>
            <person name="Barry K."/>
            <person name="Grigoriev I.V."/>
            <person name="Stajich J.E."/>
            <person name="Kennedy P.G."/>
        </authorList>
    </citation>
    <scope>NUCLEOTIDE SEQUENCE</scope>
    <source>
        <strain evidence="1">MN1</strain>
    </source>
</reference>
<dbReference type="GeneID" id="64638379"/>
<accession>A0A9P7EHY7</accession>
<sequence>MNGRPNLKLSRTHHQFLCTPSNRGIQEHRIWVPSTDLTTFHPLDSATNTVALKKAIRLLEGAYHQLSAILAPPQHTVMNMFWINIQMVLARSGWPKQSTSASARLHASYEPYPSWAALKKEVFANTRLSLILKSTNNIGCFAGLHSQDVVKYAGVLYESMIDKEFSRSHEPDKALWVLAFWKEGMKVNY</sequence>
<evidence type="ECO:0000313" key="1">
    <source>
        <dbReference type="EMBL" id="KAG1821849.1"/>
    </source>
</evidence>
<proteinExistence type="predicted"/>
<evidence type="ECO:0000313" key="2">
    <source>
        <dbReference type="Proteomes" id="UP000807769"/>
    </source>
</evidence>
<keyword evidence="2" id="KW-1185">Reference proteome</keyword>
<name>A0A9P7EHY7_9AGAM</name>
<dbReference type="OrthoDB" id="2410195at2759"/>
<organism evidence="1 2">
    <name type="scientific">Suillus subaureus</name>
    <dbReference type="NCBI Taxonomy" id="48587"/>
    <lineage>
        <taxon>Eukaryota</taxon>
        <taxon>Fungi</taxon>
        <taxon>Dikarya</taxon>
        <taxon>Basidiomycota</taxon>
        <taxon>Agaricomycotina</taxon>
        <taxon>Agaricomycetes</taxon>
        <taxon>Agaricomycetidae</taxon>
        <taxon>Boletales</taxon>
        <taxon>Suillineae</taxon>
        <taxon>Suillaceae</taxon>
        <taxon>Suillus</taxon>
    </lineage>
</organism>
<dbReference type="RefSeq" id="XP_041196589.1">
    <property type="nucleotide sequence ID" value="XM_041344363.1"/>
</dbReference>
<dbReference type="EMBL" id="JABBWG010000006">
    <property type="protein sequence ID" value="KAG1821849.1"/>
    <property type="molecule type" value="Genomic_DNA"/>
</dbReference>
<dbReference type="Proteomes" id="UP000807769">
    <property type="component" value="Unassembled WGS sequence"/>
</dbReference>
<dbReference type="AlphaFoldDB" id="A0A9P7EHY7"/>
<protein>
    <submittedName>
        <fullName evidence="1">Uncharacterized protein</fullName>
    </submittedName>
</protein>
<gene>
    <name evidence="1" type="ORF">BJ212DRAFT_926350</name>
</gene>
<comment type="caution">
    <text evidence="1">The sequence shown here is derived from an EMBL/GenBank/DDBJ whole genome shotgun (WGS) entry which is preliminary data.</text>
</comment>